<keyword evidence="5" id="KW-1185">Reference proteome</keyword>
<dbReference type="Proteomes" id="UP000199184">
    <property type="component" value="Unassembled WGS sequence"/>
</dbReference>
<sequence>MIGTEVNPVMEPNLNEPAHEPQTSEPSRAPQGRLTRMLLRWLMRPAHVAGVRTLSARFRLVELEGEALENVAWTAGEKIQVAMGSGLSARTYTPMSWDARNGRTRLLAFAHGDGPGSRWASGLREGDTCQFFGPRRSFDLADLGAPIVLFGDETSFGLAAALRDSLRAGGALHVFEATDIAESRLVLDSIDLGQARLIARSADDTHLATAESELLRLAENGAQFVLTGKASSIQRIGRALKTAGVASSRIRAKAYWAPGKTGLD</sequence>
<dbReference type="CDD" id="cd06193">
    <property type="entry name" value="siderophore_interacting"/>
    <property type="match status" value="1"/>
</dbReference>
<evidence type="ECO:0000259" key="3">
    <source>
        <dbReference type="PROSITE" id="PS51384"/>
    </source>
</evidence>
<dbReference type="InterPro" id="IPR039374">
    <property type="entry name" value="SIP_fam"/>
</dbReference>
<dbReference type="EMBL" id="FMAI01000001">
    <property type="protein sequence ID" value="SCB10546.1"/>
    <property type="molecule type" value="Genomic_DNA"/>
</dbReference>
<organism evidence="4 5">
    <name type="scientific">Bradyrhizobium shewense</name>
    <dbReference type="NCBI Taxonomy" id="1761772"/>
    <lineage>
        <taxon>Bacteria</taxon>
        <taxon>Pseudomonadati</taxon>
        <taxon>Pseudomonadota</taxon>
        <taxon>Alphaproteobacteria</taxon>
        <taxon>Hyphomicrobiales</taxon>
        <taxon>Nitrobacteraceae</taxon>
        <taxon>Bradyrhizobium</taxon>
    </lineage>
</organism>
<feature type="region of interest" description="Disordered" evidence="2">
    <location>
        <begin position="1"/>
        <end position="31"/>
    </location>
</feature>
<evidence type="ECO:0000313" key="4">
    <source>
        <dbReference type="EMBL" id="SCB10546.1"/>
    </source>
</evidence>
<dbReference type="InterPro" id="IPR013113">
    <property type="entry name" value="SIP_FAD-bd"/>
</dbReference>
<evidence type="ECO:0000256" key="1">
    <source>
        <dbReference type="ARBA" id="ARBA00035644"/>
    </source>
</evidence>
<dbReference type="AlphaFoldDB" id="A0A1C3U508"/>
<dbReference type="InterPro" id="IPR017927">
    <property type="entry name" value="FAD-bd_FR_type"/>
</dbReference>
<evidence type="ECO:0000313" key="5">
    <source>
        <dbReference type="Proteomes" id="UP000199184"/>
    </source>
</evidence>
<protein>
    <submittedName>
        <fullName evidence="4">NADPH-dependent ferric siderophore reductase, contains FAD-binding and SIP domains</fullName>
    </submittedName>
</protein>
<dbReference type="InterPro" id="IPR007037">
    <property type="entry name" value="SIP_rossman_dom"/>
</dbReference>
<dbReference type="InterPro" id="IPR017938">
    <property type="entry name" value="Riboflavin_synthase-like_b-brl"/>
</dbReference>
<dbReference type="Gene3D" id="3.40.50.80">
    <property type="entry name" value="Nucleotide-binding domain of ferredoxin-NADP reductase (FNR) module"/>
    <property type="match status" value="1"/>
</dbReference>
<dbReference type="Gene3D" id="2.40.30.10">
    <property type="entry name" value="Translation factors"/>
    <property type="match status" value="1"/>
</dbReference>
<dbReference type="Pfam" id="PF04954">
    <property type="entry name" value="SIP"/>
    <property type="match status" value="1"/>
</dbReference>
<dbReference type="PANTHER" id="PTHR30157">
    <property type="entry name" value="FERRIC REDUCTASE, NADPH-DEPENDENT"/>
    <property type="match status" value="1"/>
</dbReference>
<name>A0A1C3U508_9BRAD</name>
<dbReference type="SUPFAM" id="SSF63380">
    <property type="entry name" value="Riboflavin synthase domain-like"/>
    <property type="match status" value="1"/>
</dbReference>
<comment type="similarity">
    <text evidence="1">Belongs to the SIP oxidoreductase family.</text>
</comment>
<gene>
    <name evidence="4" type="ORF">GA0061098_1001366</name>
</gene>
<accession>A0A1C3U508</accession>
<feature type="domain" description="FAD-binding FR-type" evidence="3">
    <location>
        <begin position="41"/>
        <end position="141"/>
    </location>
</feature>
<dbReference type="GO" id="GO:0016491">
    <property type="term" value="F:oxidoreductase activity"/>
    <property type="evidence" value="ECO:0007669"/>
    <property type="project" value="InterPro"/>
</dbReference>
<proteinExistence type="inferred from homology"/>
<dbReference type="PROSITE" id="PS51384">
    <property type="entry name" value="FAD_FR"/>
    <property type="match status" value="1"/>
</dbReference>
<dbReference type="PANTHER" id="PTHR30157:SF0">
    <property type="entry name" value="NADPH-DEPENDENT FERRIC-CHELATE REDUCTASE"/>
    <property type="match status" value="1"/>
</dbReference>
<evidence type="ECO:0000256" key="2">
    <source>
        <dbReference type="SAM" id="MobiDB-lite"/>
    </source>
</evidence>
<dbReference type="InterPro" id="IPR039261">
    <property type="entry name" value="FNR_nucleotide-bd"/>
</dbReference>
<reference evidence="5" key="1">
    <citation type="submission" date="2016-08" db="EMBL/GenBank/DDBJ databases">
        <authorList>
            <person name="Varghese N."/>
            <person name="Submissions Spin"/>
        </authorList>
    </citation>
    <scope>NUCLEOTIDE SEQUENCE [LARGE SCALE GENOMIC DNA]</scope>
    <source>
        <strain evidence="5">ERR11</strain>
    </source>
</reference>
<dbReference type="Pfam" id="PF08021">
    <property type="entry name" value="FAD_binding_9"/>
    <property type="match status" value="1"/>
</dbReference>